<keyword evidence="1" id="KW-1133">Transmembrane helix</keyword>
<evidence type="ECO:0000313" key="3">
    <source>
        <dbReference type="Proteomes" id="UP000265614"/>
    </source>
</evidence>
<keyword evidence="1" id="KW-0472">Membrane</keyword>
<evidence type="ECO:0000256" key="1">
    <source>
        <dbReference type="SAM" id="Phobius"/>
    </source>
</evidence>
<dbReference type="Proteomes" id="UP000265614">
    <property type="component" value="Unassembled WGS sequence"/>
</dbReference>
<dbReference type="InterPro" id="IPR049978">
    <property type="entry name" value="SCO6880-like"/>
</dbReference>
<dbReference type="EMBL" id="QZEZ01000014">
    <property type="protein sequence ID" value="RJK92542.1"/>
    <property type="molecule type" value="Genomic_DNA"/>
</dbReference>
<name>A0A3A3YN52_9ACTN</name>
<dbReference type="NCBIfam" id="NF042935">
    <property type="entry name" value="SCO6880_fam"/>
    <property type="match status" value="1"/>
</dbReference>
<keyword evidence="3" id="KW-1185">Reference proteome</keyword>
<evidence type="ECO:0000313" key="2">
    <source>
        <dbReference type="EMBL" id="RJK92542.1"/>
    </source>
</evidence>
<gene>
    <name evidence="2" type="ORF">D5H78_18880</name>
</gene>
<evidence type="ECO:0008006" key="4">
    <source>
        <dbReference type="Google" id="ProtNLM"/>
    </source>
</evidence>
<comment type="caution">
    <text evidence="2">The sequence shown here is derived from an EMBL/GenBank/DDBJ whole genome shotgun (WGS) entry which is preliminary data.</text>
</comment>
<sequence>MLGTLILLVGMVVVILTMMVVGWVQALAVALVLLGFLGLLVFKDRHGRSGLVRIAGRVAAWRVRSAGAHLYRSGPLSRVPWGTFQLPGLLAASRLSEWRDSYGRPFALLHVPATNHYSVVLATEPDGAALVDPEQVDAWVAAWGAWLNSLGSEPGLVAAAVTVESAPDSGARLRREVAMNADPQAPALAQAMLREVVEVYPEGSATVRAWIALTFTGANRSTGRRKDDRQMGLELASRLPGLTHALHATGAGAARPASAQELCEAVRIAYDPPAARLIDAAHAAGETTELGERLRWADAGPVFAEAHRDCYLHDAAVSVTWTMTGAPRGVVQSGVLAQLLAPHRELDRKRVTLLYRPFDPARSARIAEQDKRNAEFKTTATNRPSARVVAELRSTTATAEEEARGHNLINFGLLVTATVADVYRLPEATAAVDNLSATARLQLRPAYGSQDSAFAAALPLGLVLPAHSKVPAEIRESL</sequence>
<reference evidence="2 3" key="1">
    <citation type="submission" date="2018-09" db="EMBL/GenBank/DDBJ databases">
        <title>YIM 75000 draft genome.</title>
        <authorList>
            <person name="Tang S."/>
            <person name="Feng Y."/>
        </authorList>
    </citation>
    <scope>NUCLEOTIDE SEQUENCE [LARGE SCALE GENOMIC DNA]</scope>
    <source>
        <strain evidence="2 3">YIM 75000</strain>
    </source>
</reference>
<keyword evidence="1" id="KW-0812">Transmembrane</keyword>
<organism evidence="2 3">
    <name type="scientific">Vallicoccus soli</name>
    <dbReference type="NCBI Taxonomy" id="2339232"/>
    <lineage>
        <taxon>Bacteria</taxon>
        <taxon>Bacillati</taxon>
        <taxon>Actinomycetota</taxon>
        <taxon>Actinomycetes</taxon>
        <taxon>Motilibacterales</taxon>
        <taxon>Vallicoccaceae</taxon>
        <taxon>Vallicoccus</taxon>
    </lineage>
</organism>
<dbReference type="AlphaFoldDB" id="A0A3A3YN52"/>
<dbReference type="OrthoDB" id="4505949at2"/>
<proteinExistence type="predicted"/>
<accession>A0A3A3YN52</accession>
<protein>
    <recommendedName>
        <fullName evidence="4">Integral membrane protein</fullName>
    </recommendedName>
</protein>
<feature type="transmembrane region" description="Helical" evidence="1">
    <location>
        <begin position="6"/>
        <end position="39"/>
    </location>
</feature>